<gene>
    <name evidence="6" type="ORF">D0Z70_00360</name>
</gene>
<feature type="domain" description="ABC transporter" evidence="5">
    <location>
        <begin position="2"/>
        <end position="215"/>
    </location>
</feature>
<comment type="caution">
    <text evidence="6">The sequence shown here is derived from an EMBL/GenBank/DDBJ whole genome shotgun (WGS) entry which is preliminary data.</text>
</comment>
<dbReference type="Proteomes" id="UP000283469">
    <property type="component" value="Unassembled WGS sequence"/>
</dbReference>
<dbReference type="CDD" id="cd03220">
    <property type="entry name" value="ABC_KpsT_Wzt"/>
    <property type="match status" value="1"/>
</dbReference>
<keyword evidence="7" id="KW-1185">Reference proteome</keyword>
<dbReference type="InterPro" id="IPR003439">
    <property type="entry name" value="ABC_transporter-like_ATP-bd"/>
</dbReference>
<dbReference type="InterPro" id="IPR003593">
    <property type="entry name" value="AAA+_ATPase"/>
</dbReference>
<dbReference type="PROSITE" id="PS50893">
    <property type="entry name" value="ABC_TRANSPORTER_2"/>
    <property type="match status" value="1"/>
</dbReference>
<dbReference type="GO" id="GO:0016887">
    <property type="term" value="F:ATP hydrolysis activity"/>
    <property type="evidence" value="ECO:0007669"/>
    <property type="project" value="InterPro"/>
</dbReference>
<dbReference type="OrthoDB" id="9778870at2"/>
<keyword evidence="2" id="KW-0813">Transport</keyword>
<dbReference type="SMART" id="SM00382">
    <property type="entry name" value="AAA"/>
    <property type="match status" value="1"/>
</dbReference>
<dbReference type="EMBL" id="QVRA01000001">
    <property type="protein sequence ID" value="RJG57716.1"/>
    <property type="molecule type" value="Genomic_DNA"/>
</dbReference>
<keyword evidence="3" id="KW-0547">Nucleotide-binding</keyword>
<protein>
    <submittedName>
        <fullName evidence="6">ABC transporter ATP-binding protein</fullName>
    </submittedName>
</protein>
<dbReference type="GO" id="GO:0016020">
    <property type="term" value="C:membrane"/>
    <property type="evidence" value="ECO:0007669"/>
    <property type="project" value="InterPro"/>
</dbReference>
<proteinExistence type="inferred from homology"/>
<dbReference type="InterPro" id="IPR015860">
    <property type="entry name" value="ABC_transpr_TagH-like"/>
</dbReference>
<evidence type="ECO:0000313" key="6">
    <source>
        <dbReference type="EMBL" id="RJG57716.1"/>
    </source>
</evidence>
<evidence type="ECO:0000256" key="4">
    <source>
        <dbReference type="ARBA" id="ARBA00022840"/>
    </source>
</evidence>
<dbReference type="RefSeq" id="WP_119743447.1">
    <property type="nucleotide sequence ID" value="NZ_QVRA01000001.1"/>
</dbReference>
<reference evidence="6 7" key="1">
    <citation type="submission" date="2018-08" db="EMBL/GenBank/DDBJ databases">
        <title>Sphingobium sp. EO9.</title>
        <authorList>
            <person name="Park Y."/>
            <person name="Kim K.H."/>
            <person name="Jeon C.O."/>
        </authorList>
    </citation>
    <scope>NUCLEOTIDE SEQUENCE [LARGE SCALE GENOMIC DNA]</scope>
    <source>
        <strain evidence="6 7">EO9</strain>
    </source>
</reference>
<evidence type="ECO:0000259" key="5">
    <source>
        <dbReference type="PROSITE" id="PS50893"/>
    </source>
</evidence>
<evidence type="ECO:0000256" key="3">
    <source>
        <dbReference type="ARBA" id="ARBA00022741"/>
    </source>
</evidence>
<sequence>MIICDNITKSYKHHGERKQVLNGINLIVQPGERIALLGRNGAGKSTLIKLIGGVELPTSGRIIRKMSVSWPLGFTGAFQGSLTGYDNARFIARIYNRHYDRVRQFVEEFTELGRQLRMPVKTYSSGMRARLAFALSLAIEFECYLIDEIILVGDQNFQRKCQAEMFDKRTDRGMIVASHSTEFVRQFCTKAVVIHKGDATIYDDIDTAIEDYSNL</sequence>
<keyword evidence="4 6" id="KW-0067">ATP-binding</keyword>
<evidence type="ECO:0000313" key="7">
    <source>
        <dbReference type="Proteomes" id="UP000283469"/>
    </source>
</evidence>
<dbReference type="Gene3D" id="3.40.50.300">
    <property type="entry name" value="P-loop containing nucleotide triphosphate hydrolases"/>
    <property type="match status" value="1"/>
</dbReference>
<dbReference type="PROSITE" id="PS00211">
    <property type="entry name" value="ABC_TRANSPORTER_1"/>
    <property type="match status" value="1"/>
</dbReference>
<accession>A0A418YXY6</accession>
<evidence type="ECO:0000256" key="2">
    <source>
        <dbReference type="ARBA" id="ARBA00022448"/>
    </source>
</evidence>
<dbReference type="SUPFAM" id="SSF52540">
    <property type="entry name" value="P-loop containing nucleoside triphosphate hydrolases"/>
    <property type="match status" value="1"/>
</dbReference>
<comment type="similarity">
    <text evidence="1">Belongs to the ABC transporter superfamily.</text>
</comment>
<dbReference type="PANTHER" id="PTHR46743">
    <property type="entry name" value="TEICHOIC ACIDS EXPORT ATP-BINDING PROTEIN TAGH"/>
    <property type="match status" value="1"/>
</dbReference>
<name>A0A418YXY6_9SPHN</name>
<dbReference type="GO" id="GO:0140359">
    <property type="term" value="F:ABC-type transporter activity"/>
    <property type="evidence" value="ECO:0007669"/>
    <property type="project" value="InterPro"/>
</dbReference>
<dbReference type="Pfam" id="PF00005">
    <property type="entry name" value="ABC_tran"/>
    <property type="match status" value="1"/>
</dbReference>
<dbReference type="GO" id="GO:0005524">
    <property type="term" value="F:ATP binding"/>
    <property type="evidence" value="ECO:0007669"/>
    <property type="project" value="UniProtKB-KW"/>
</dbReference>
<dbReference type="AlphaFoldDB" id="A0A418YXY6"/>
<dbReference type="InterPro" id="IPR017871">
    <property type="entry name" value="ABC_transporter-like_CS"/>
</dbReference>
<organism evidence="6 7">
    <name type="scientific">Sphingobium terrigena</name>
    <dbReference type="NCBI Taxonomy" id="2304063"/>
    <lineage>
        <taxon>Bacteria</taxon>
        <taxon>Pseudomonadati</taxon>
        <taxon>Pseudomonadota</taxon>
        <taxon>Alphaproteobacteria</taxon>
        <taxon>Sphingomonadales</taxon>
        <taxon>Sphingomonadaceae</taxon>
        <taxon>Sphingobium</taxon>
    </lineage>
</organism>
<dbReference type="PANTHER" id="PTHR46743:SF2">
    <property type="entry name" value="TEICHOIC ACIDS EXPORT ATP-BINDING PROTEIN TAGH"/>
    <property type="match status" value="1"/>
</dbReference>
<dbReference type="InterPro" id="IPR027417">
    <property type="entry name" value="P-loop_NTPase"/>
</dbReference>
<evidence type="ECO:0000256" key="1">
    <source>
        <dbReference type="ARBA" id="ARBA00005417"/>
    </source>
</evidence>
<dbReference type="InterPro" id="IPR050683">
    <property type="entry name" value="Bact_Polysacc_Export_ATP-bd"/>
</dbReference>